<evidence type="ECO:0000256" key="2">
    <source>
        <dbReference type="ARBA" id="ARBA00005992"/>
    </source>
</evidence>
<feature type="active site" description="Nucleophile" evidence="7">
    <location>
        <position position="141"/>
    </location>
</feature>
<dbReference type="InterPro" id="IPR005490">
    <property type="entry name" value="LD_TPept_cat_dom"/>
</dbReference>
<keyword evidence="10" id="KW-1185">Reference proteome</keyword>
<keyword evidence="6 7" id="KW-0961">Cell wall biogenesis/degradation</keyword>
<dbReference type="CDD" id="cd16913">
    <property type="entry name" value="YkuD_like"/>
    <property type="match status" value="1"/>
</dbReference>
<dbReference type="PROSITE" id="PS51257">
    <property type="entry name" value="PROKAR_LIPOPROTEIN"/>
    <property type="match status" value="1"/>
</dbReference>
<evidence type="ECO:0000256" key="7">
    <source>
        <dbReference type="PROSITE-ProRule" id="PRU01373"/>
    </source>
</evidence>
<evidence type="ECO:0000256" key="4">
    <source>
        <dbReference type="ARBA" id="ARBA00022960"/>
    </source>
</evidence>
<dbReference type="PROSITE" id="PS52029">
    <property type="entry name" value="LD_TPASE"/>
    <property type="match status" value="1"/>
</dbReference>
<organism evidence="9 10">
    <name type="scientific">Litoreibacter roseus</name>
    <dbReference type="NCBI Taxonomy" id="2601869"/>
    <lineage>
        <taxon>Bacteria</taxon>
        <taxon>Pseudomonadati</taxon>
        <taxon>Pseudomonadota</taxon>
        <taxon>Alphaproteobacteria</taxon>
        <taxon>Rhodobacterales</taxon>
        <taxon>Roseobacteraceae</taxon>
        <taxon>Litoreibacter</taxon>
    </lineage>
</organism>
<comment type="caution">
    <text evidence="9">The sequence shown here is derived from an EMBL/GenBank/DDBJ whole genome shotgun (WGS) entry which is preliminary data.</text>
</comment>
<evidence type="ECO:0000259" key="8">
    <source>
        <dbReference type="PROSITE" id="PS52029"/>
    </source>
</evidence>
<keyword evidence="3" id="KW-0808">Transferase</keyword>
<dbReference type="GO" id="GO:0071555">
    <property type="term" value="P:cell wall organization"/>
    <property type="evidence" value="ECO:0007669"/>
    <property type="project" value="UniProtKB-UniRule"/>
</dbReference>
<reference evidence="9 10" key="1">
    <citation type="submission" date="2019-12" db="EMBL/GenBank/DDBJ databases">
        <title>Litoreibacter badius sp. nov., a novel bacteriochlorophyll a-containing bacterium in the genus Litoreibacter.</title>
        <authorList>
            <person name="Kanamuro M."/>
            <person name="Takabe Y."/>
            <person name="Mori K."/>
            <person name="Takaichi S."/>
            <person name="Hanada S."/>
        </authorList>
    </citation>
    <scope>NUCLEOTIDE SEQUENCE [LARGE SCALE GENOMIC DNA]</scope>
    <source>
        <strain evidence="9 10">K6</strain>
    </source>
</reference>
<dbReference type="InterPro" id="IPR038063">
    <property type="entry name" value="Transpep_catalytic_dom"/>
</dbReference>
<dbReference type="PANTHER" id="PTHR36699">
    <property type="entry name" value="LD-TRANSPEPTIDASE"/>
    <property type="match status" value="1"/>
</dbReference>
<dbReference type="AlphaFoldDB" id="A0A6N6JGQ3"/>
<name>A0A6N6JGQ3_9RHOB</name>
<protein>
    <recommendedName>
        <fullName evidence="8">L,D-TPase catalytic domain-containing protein</fullName>
    </recommendedName>
</protein>
<dbReference type="UniPathway" id="UPA00219"/>
<dbReference type="GO" id="GO:0004180">
    <property type="term" value="F:carboxypeptidase activity"/>
    <property type="evidence" value="ECO:0007669"/>
    <property type="project" value="UniProtKB-ARBA"/>
</dbReference>
<sequence>MTGFLTRLLFLCSIFFLVGCGDPKFITYDGPEVTRVAVYKEARVMLLYSGDEIIKGHRIDLGFGPRGHKQFEGDGRTPEGRYEIDRRNPESSFYLSLGISYPNAEDIAFARAAGKEPGGDIFIHGQANRFGKRGPDWTAGCIAVTNDEMRQIYAMVKDGTVVDIYP</sequence>
<dbReference type="Proteomes" id="UP000436822">
    <property type="component" value="Unassembled WGS sequence"/>
</dbReference>
<dbReference type="PANTHER" id="PTHR36699:SF1">
    <property type="entry name" value="L,D-TRANSPEPTIDASE YAFK-RELATED"/>
    <property type="match status" value="1"/>
</dbReference>
<feature type="domain" description="L,D-TPase catalytic" evidence="8">
    <location>
        <begin position="34"/>
        <end position="165"/>
    </location>
</feature>
<gene>
    <name evidence="9" type="ORF">KIN_15420</name>
</gene>
<evidence type="ECO:0000256" key="3">
    <source>
        <dbReference type="ARBA" id="ARBA00022679"/>
    </source>
</evidence>
<accession>A0A6N6JGQ3</accession>
<dbReference type="GO" id="GO:0009252">
    <property type="term" value="P:peptidoglycan biosynthetic process"/>
    <property type="evidence" value="ECO:0007669"/>
    <property type="project" value="UniProtKB-UniPathway"/>
</dbReference>
<evidence type="ECO:0000313" key="9">
    <source>
        <dbReference type="EMBL" id="GFE64468.1"/>
    </source>
</evidence>
<evidence type="ECO:0000256" key="5">
    <source>
        <dbReference type="ARBA" id="ARBA00022984"/>
    </source>
</evidence>
<keyword evidence="5 7" id="KW-0573">Peptidoglycan synthesis</keyword>
<dbReference type="Pfam" id="PF03734">
    <property type="entry name" value="YkuD"/>
    <property type="match status" value="1"/>
</dbReference>
<comment type="similarity">
    <text evidence="2">Belongs to the YkuD family.</text>
</comment>
<dbReference type="GO" id="GO:0016740">
    <property type="term" value="F:transferase activity"/>
    <property type="evidence" value="ECO:0007669"/>
    <property type="project" value="UniProtKB-KW"/>
</dbReference>
<proteinExistence type="inferred from homology"/>
<dbReference type="EMBL" id="BLJE01000002">
    <property type="protein sequence ID" value="GFE64468.1"/>
    <property type="molecule type" value="Genomic_DNA"/>
</dbReference>
<dbReference type="GO" id="GO:0008360">
    <property type="term" value="P:regulation of cell shape"/>
    <property type="evidence" value="ECO:0007669"/>
    <property type="project" value="UniProtKB-UniRule"/>
</dbReference>
<keyword evidence="4 7" id="KW-0133">Cell shape</keyword>
<evidence type="ECO:0000256" key="1">
    <source>
        <dbReference type="ARBA" id="ARBA00004752"/>
    </source>
</evidence>
<feature type="active site" description="Proton donor/acceptor" evidence="7">
    <location>
        <position position="124"/>
    </location>
</feature>
<dbReference type="Gene3D" id="2.40.440.10">
    <property type="entry name" value="L,D-transpeptidase catalytic domain-like"/>
    <property type="match status" value="1"/>
</dbReference>
<evidence type="ECO:0000256" key="6">
    <source>
        <dbReference type="ARBA" id="ARBA00023316"/>
    </source>
</evidence>
<dbReference type="OrthoDB" id="9809748at2"/>
<dbReference type="SUPFAM" id="SSF141523">
    <property type="entry name" value="L,D-transpeptidase catalytic domain-like"/>
    <property type="match status" value="1"/>
</dbReference>
<dbReference type="RefSeq" id="WP_159805674.1">
    <property type="nucleotide sequence ID" value="NZ_BLJE01000002.1"/>
</dbReference>
<evidence type="ECO:0000313" key="10">
    <source>
        <dbReference type="Proteomes" id="UP000436822"/>
    </source>
</evidence>
<comment type="pathway">
    <text evidence="1 7">Cell wall biogenesis; peptidoglycan biosynthesis.</text>
</comment>